<proteinExistence type="predicted"/>
<evidence type="ECO:0000313" key="1">
    <source>
        <dbReference type="EMBL" id="KKK63439.1"/>
    </source>
</evidence>
<reference evidence="1" key="1">
    <citation type="journal article" date="2015" name="Nature">
        <title>Complex archaea that bridge the gap between prokaryotes and eukaryotes.</title>
        <authorList>
            <person name="Spang A."/>
            <person name="Saw J.H."/>
            <person name="Jorgensen S.L."/>
            <person name="Zaremba-Niedzwiedzka K."/>
            <person name="Martijn J."/>
            <person name="Lind A.E."/>
            <person name="van Eijk R."/>
            <person name="Schleper C."/>
            <person name="Guy L."/>
            <person name="Ettema T.J."/>
        </authorList>
    </citation>
    <scope>NUCLEOTIDE SEQUENCE</scope>
</reference>
<dbReference type="AlphaFoldDB" id="A0A0F8ZAG7"/>
<accession>A0A0F8ZAG7</accession>
<sequence length="84" mass="9039">MKMSEVFALYDRCTELGDGTLFDPEGASCEGCPLNARLGDPEEVDGFGLAYTIQPCSILQAVDLALKDVPVPAIMEEKKEEVTG</sequence>
<name>A0A0F8ZAG7_9ZZZZ</name>
<protein>
    <submittedName>
        <fullName evidence="1">Uncharacterized protein</fullName>
    </submittedName>
</protein>
<gene>
    <name evidence="1" type="ORF">LCGC14_2994290</name>
</gene>
<dbReference type="EMBL" id="LAZR01061512">
    <property type="protein sequence ID" value="KKK63439.1"/>
    <property type="molecule type" value="Genomic_DNA"/>
</dbReference>
<organism evidence="1">
    <name type="scientific">marine sediment metagenome</name>
    <dbReference type="NCBI Taxonomy" id="412755"/>
    <lineage>
        <taxon>unclassified sequences</taxon>
        <taxon>metagenomes</taxon>
        <taxon>ecological metagenomes</taxon>
    </lineage>
</organism>
<comment type="caution">
    <text evidence="1">The sequence shown here is derived from an EMBL/GenBank/DDBJ whole genome shotgun (WGS) entry which is preliminary data.</text>
</comment>